<reference evidence="3" key="1">
    <citation type="submission" date="2024-06" db="EMBL/GenBank/DDBJ databases">
        <authorList>
            <person name="Ryan C."/>
        </authorList>
    </citation>
    <scope>NUCLEOTIDE SEQUENCE [LARGE SCALE GENOMIC DNA]</scope>
</reference>
<organism evidence="2 3">
    <name type="scientific">Urochloa decumbens</name>
    <dbReference type="NCBI Taxonomy" id="240449"/>
    <lineage>
        <taxon>Eukaryota</taxon>
        <taxon>Viridiplantae</taxon>
        <taxon>Streptophyta</taxon>
        <taxon>Embryophyta</taxon>
        <taxon>Tracheophyta</taxon>
        <taxon>Spermatophyta</taxon>
        <taxon>Magnoliopsida</taxon>
        <taxon>Liliopsida</taxon>
        <taxon>Poales</taxon>
        <taxon>Poaceae</taxon>
        <taxon>PACMAD clade</taxon>
        <taxon>Panicoideae</taxon>
        <taxon>Panicodae</taxon>
        <taxon>Paniceae</taxon>
        <taxon>Melinidinae</taxon>
        <taxon>Urochloa</taxon>
    </lineage>
</organism>
<evidence type="ECO:0000313" key="3">
    <source>
        <dbReference type="Proteomes" id="UP001497457"/>
    </source>
</evidence>
<accession>A0ABC9F2F3</accession>
<proteinExistence type="predicted"/>
<gene>
    <name evidence="2" type="ORF">URODEC1_LOCUS101266</name>
</gene>
<keyword evidence="3" id="KW-1185">Reference proteome</keyword>
<dbReference type="PANTHER" id="PTHR34223">
    <property type="entry name" value="OS11G0201299 PROTEIN"/>
    <property type="match status" value="1"/>
</dbReference>
<evidence type="ECO:0000259" key="1">
    <source>
        <dbReference type="Pfam" id="PF24758"/>
    </source>
</evidence>
<dbReference type="Pfam" id="PF24758">
    <property type="entry name" value="LRR_At5g56370"/>
    <property type="match status" value="1"/>
</dbReference>
<dbReference type="AlphaFoldDB" id="A0ABC9F2F3"/>
<feature type="domain" description="F-box/LRR-repeat protein 15/At3g58940/PEG3-like LRR" evidence="1">
    <location>
        <begin position="37"/>
        <end position="124"/>
    </location>
</feature>
<evidence type="ECO:0000313" key="2">
    <source>
        <dbReference type="EMBL" id="CAL5067941.1"/>
    </source>
</evidence>
<dbReference type="SUPFAM" id="SSF52047">
    <property type="entry name" value="RNI-like"/>
    <property type="match status" value="1"/>
</dbReference>
<reference evidence="2 3" key="2">
    <citation type="submission" date="2024-10" db="EMBL/GenBank/DDBJ databases">
        <authorList>
            <person name="Ryan C."/>
        </authorList>
    </citation>
    <scope>NUCLEOTIDE SEQUENCE [LARGE SCALE GENOMIC DNA]</scope>
</reference>
<dbReference type="InterPro" id="IPR055411">
    <property type="entry name" value="LRR_FXL15/At3g58940/PEG3-like"/>
</dbReference>
<dbReference type="InterPro" id="IPR053197">
    <property type="entry name" value="F-box_SCFL_complex_component"/>
</dbReference>
<dbReference type="Proteomes" id="UP001497457">
    <property type="component" value="Chromosome 5rd"/>
</dbReference>
<name>A0ABC9F2F3_9POAL</name>
<dbReference type="Gene3D" id="3.80.10.10">
    <property type="entry name" value="Ribonuclease Inhibitor"/>
    <property type="match status" value="1"/>
</dbReference>
<dbReference type="InterPro" id="IPR032675">
    <property type="entry name" value="LRR_dom_sf"/>
</dbReference>
<dbReference type="PANTHER" id="PTHR34223:SF98">
    <property type="entry name" value="OS04G0440901 PROTEIN"/>
    <property type="match status" value="1"/>
</dbReference>
<protein>
    <recommendedName>
        <fullName evidence="1">F-box/LRR-repeat protein 15/At3g58940/PEG3-like LRR domain-containing protein</fullName>
    </recommendedName>
</protein>
<dbReference type="EMBL" id="OZ075115">
    <property type="protein sequence ID" value="CAL5067941.1"/>
    <property type="molecule type" value="Genomic_DNA"/>
</dbReference>
<sequence>MTRAPYPGPDMDRWVRRVIKHHPLVLDINIGRSFRHEFRIPLVGSAFGRLKTLKLGGVCLDHSFAERLNSGCPVLEDLGLDYCRNEFDAIRSDTLKNLVVHTCSSNVAGVLIIRAPCLASLSLHFPYYYYRNGLLLAAGNSLARASISTVGHVTERGQAILLRSLFNVTSLELDGFSAMAFLDKALDKFPIYDNLRTLSLNWCFLSERDVHKFKALGTFLQKSPNLEKLTLKDFWYSEGTEREVQTMDVPRLKAVRPVVGPIEFPMLENLRILVLDKCDLRDNFRILRHFLRSSPNLEKLTVRCCELPKGSVGRKGKAKKTYFQSRGLVRFQCRKLKSTEIIHKKGGKVKELVSFLLDISERTPMNSILLTQV</sequence>